<dbReference type="SUPFAM" id="SSF52540">
    <property type="entry name" value="P-loop containing nucleoside triphosphate hydrolases"/>
    <property type="match status" value="1"/>
</dbReference>
<dbReference type="Pfam" id="PF13469">
    <property type="entry name" value="Sulfotransfer_3"/>
    <property type="match status" value="1"/>
</dbReference>
<dbReference type="InterPro" id="IPR027417">
    <property type="entry name" value="P-loop_NTPase"/>
</dbReference>
<accession>A0A0N5CP77</accession>
<evidence type="ECO:0000256" key="14">
    <source>
        <dbReference type="SAM" id="Phobius"/>
    </source>
</evidence>
<dbReference type="WBParaSite" id="TCLT_0000201001-mRNA-1">
    <property type="protein sequence ID" value="TCLT_0000201001-mRNA-1"/>
    <property type="gene ID" value="TCLT_0000201001"/>
</dbReference>
<evidence type="ECO:0000256" key="2">
    <source>
        <dbReference type="ARBA" id="ARBA00009988"/>
    </source>
</evidence>
<dbReference type="OrthoDB" id="545675at2759"/>
<keyword evidence="4 13" id="KW-0808">Transferase</keyword>
<dbReference type="FunFam" id="3.40.50.300:FF:000290">
    <property type="entry name" value="Protein-tyrosine sulfotransferase"/>
    <property type="match status" value="1"/>
</dbReference>
<organism evidence="17">
    <name type="scientific">Thelazia callipaeda</name>
    <name type="common">Oriental eyeworm</name>
    <name type="synonym">Parasitic nematode</name>
    <dbReference type="NCBI Taxonomy" id="103827"/>
    <lineage>
        <taxon>Eukaryota</taxon>
        <taxon>Metazoa</taxon>
        <taxon>Ecdysozoa</taxon>
        <taxon>Nematoda</taxon>
        <taxon>Chromadorea</taxon>
        <taxon>Rhabditida</taxon>
        <taxon>Spirurina</taxon>
        <taxon>Spiruromorpha</taxon>
        <taxon>Thelazioidea</taxon>
        <taxon>Thelaziidae</taxon>
        <taxon>Thelazia</taxon>
    </lineage>
</organism>
<evidence type="ECO:0000256" key="5">
    <source>
        <dbReference type="ARBA" id="ARBA00022692"/>
    </source>
</evidence>
<keyword evidence="6" id="KW-0735">Signal-anchor</keyword>
<keyword evidence="8" id="KW-0333">Golgi apparatus</keyword>
<evidence type="ECO:0000313" key="15">
    <source>
        <dbReference type="EMBL" id="VDM97743.1"/>
    </source>
</evidence>
<dbReference type="PANTHER" id="PTHR12788:SF10">
    <property type="entry name" value="PROTEIN-TYROSINE SULFOTRANSFERASE"/>
    <property type="match status" value="1"/>
</dbReference>
<sequence length="383" mass="43600">MIIKSKALIIISDLKWKHSFQQNLIVMFLRKRVRVIICTTIFLVCALYIVMVGSAVFTTNNTVDKNYVLPVQSPSNLSRYSPLIFIGGVPRSGTTLMRAMLDAHPSVRCGEETRIIPRILAWRTQWKKSQKEWNRLKEAGVTDEVINNAISSFILHVIAGHGEFAERLCNKDPFTMKAAEYLSKVFPNSKFLLMVRDGRATVHSILSRKITITGFDLNNPRLCLEKWNSIIKIMYEQCRTIGPKRCMVVYYEQLVLHPEQQLRKILDFLDIPWNDQVLHHEKFIGKGISLSKTEKSTDQVIKPVNLDALTTWVGMFSADLVKEMSSIAPMLAQLGYDPNANPPKYGDPDPIVMKNTDELHMNVELWEKRAQEVIGLLGTVGLS</sequence>
<dbReference type="GO" id="GO:0008476">
    <property type="term" value="F:protein-tyrosine sulfotransferase activity"/>
    <property type="evidence" value="ECO:0007669"/>
    <property type="project" value="UniProtKB-EC"/>
</dbReference>
<comment type="function">
    <text evidence="13">Catalyzes the O-sulfation of tyrosine residues within acidic motifs of polypeptides, using 3'-phosphoadenylyl sulfate (PAPS) as cosubstrate.</text>
</comment>
<comment type="subcellular location">
    <subcellularLocation>
        <location evidence="1">Golgi apparatus membrane</location>
        <topology evidence="1">Single-pass type II membrane protein</topology>
    </subcellularLocation>
</comment>
<comment type="similarity">
    <text evidence="2 13">Belongs to the protein sulfotransferase family.</text>
</comment>
<evidence type="ECO:0000256" key="13">
    <source>
        <dbReference type="RuleBase" id="RU365018"/>
    </source>
</evidence>
<reference evidence="15 16" key="2">
    <citation type="submission" date="2018-11" db="EMBL/GenBank/DDBJ databases">
        <authorList>
            <consortium name="Pathogen Informatics"/>
        </authorList>
    </citation>
    <scope>NUCLEOTIDE SEQUENCE [LARGE SCALE GENOMIC DNA]</scope>
</reference>
<evidence type="ECO:0000313" key="17">
    <source>
        <dbReference type="WBParaSite" id="TCLT_0000201001-mRNA-1"/>
    </source>
</evidence>
<dbReference type="InterPro" id="IPR026634">
    <property type="entry name" value="TPST-like"/>
</dbReference>
<evidence type="ECO:0000256" key="10">
    <source>
        <dbReference type="ARBA" id="ARBA00023157"/>
    </source>
</evidence>
<dbReference type="OMA" id="RWMELNM"/>
<dbReference type="Gene3D" id="3.40.50.300">
    <property type="entry name" value="P-loop containing nucleotide triphosphate hydrolases"/>
    <property type="match status" value="1"/>
</dbReference>
<dbReference type="PANTHER" id="PTHR12788">
    <property type="entry name" value="PROTEIN-TYROSINE SULFOTRANSFERASE 2"/>
    <property type="match status" value="1"/>
</dbReference>
<dbReference type="EC" id="2.8.2.20" evidence="3 13"/>
<evidence type="ECO:0000256" key="6">
    <source>
        <dbReference type="ARBA" id="ARBA00022968"/>
    </source>
</evidence>
<evidence type="ECO:0000256" key="7">
    <source>
        <dbReference type="ARBA" id="ARBA00022989"/>
    </source>
</evidence>
<feature type="transmembrane region" description="Helical" evidence="14">
    <location>
        <begin position="35"/>
        <end position="57"/>
    </location>
</feature>
<dbReference type="EMBL" id="UYYF01000333">
    <property type="protein sequence ID" value="VDM97743.1"/>
    <property type="molecule type" value="Genomic_DNA"/>
</dbReference>
<dbReference type="STRING" id="103827.A0A0N5CP77"/>
<keyword evidence="9 14" id="KW-0472">Membrane</keyword>
<dbReference type="Proteomes" id="UP000276776">
    <property type="component" value="Unassembled WGS sequence"/>
</dbReference>
<evidence type="ECO:0000256" key="8">
    <source>
        <dbReference type="ARBA" id="ARBA00023034"/>
    </source>
</evidence>
<evidence type="ECO:0000256" key="1">
    <source>
        <dbReference type="ARBA" id="ARBA00004323"/>
    </source>
</evidence>
<proteinExistence type="inferred from homology"/>
<keyword evidence="16" id="KW-1185">Reference proteome</keyword>
<keyword evidence="5 14" id="KW-0812">Transmembrane</keyword>
<dbReference type="AlphaFoldDB" id="A0A0N5CP77"/>
<keyword evidence="11" id="KW-0325">Glycoprotein</keyword>
<evidence type="ECO:0000256" key="12">
    <source>
        <dbReference type="ARBA" id="ARBA00048460"/>
    </source>
</evidence>
<evidence type="ECO:0000256" key="4">
    <source>
        <dbReference type="ARBA" id="ARBA00022679"/>
    </source>
</evidence>
<name>A0A0N5CP77_THECL</name>
<evidence type="ECO:0000256" key="3">
    <source>
        <dbReference type="ARBA" id="ARBA00013262"/>
    </source>
</evidence>
<evidence type="ECO:0000256" key="11">
    <source>
        <dbReference type="ARBA" id="ARBA00023180"/>
    </source>
</evidence>
<evidence type="ECO:0000256" key="9">
    <source>
        <dbReference type="ARBA" id="ARBA00023136"/>
    </source>
</evidence>
<keyword evidence="7 14" id="KW-1133">Transmembrane helix</keyword>
<keyword evidence="10" id="KW-1015">Disulfide bond</keyword>
<reference evidence="17" key="1">
    <citation type="submission" date="2017-02" db="UniProtKB">
        <authorList>
            <consortium name="WormBaseParasite"/>
        </authorList>
    </citation>
    <scope>IDENTIFICATION</scope>
</reference>
<dbReference type="GO" id="GO:0000139">
    <property type="term" value="C:Golgi membrane"/>
    <property type="evidence" value="ECO:0007669"/>
    <property type="project" value="UniProtKB-SubCell"/>
</dbReference>
<gene>
    <name evidence="15" type="ORF">TCLT_LOCUS2011</name>
</gene>
<protein>
    <recommendedName>
        <fullName evidence="3 13">Protein-tyrosine sulfotransferase</fullName>
        <ecNumber evidence="3 13">2.8.2.20</ecNumber>
    </recommendedName>
</protein>
<comment type="catalytic activity">
    <reaction evidence="12 13">
        <text>L-tyrosyl-[protein] + 3'-phosphoadenylyl sulfate = O-sulfo-L-tyrosine-[protein] + adenosine 3',5'-bisphosphate + H(+)</text>
        <dbReference type="Rhea" id="RHEA:16801"/>
        <dbReference type="Rhea" id="RHEA-COMP:10136"/>
        <dbReference type="Rhea" id="RHEA-COMP:11688"/>
        <dbReference type="ChEBI" id="CHEBI:15378"/>
        <dbReference type="ChEBI" id="CHEBI:46858"/>
        <dbReference type="ChEBI" id="CHEBI:58339"/>
        <dbReference type="ChEBI" id="CHEBI:58343"/>
        <dbReference type="ChEBI" id="CHEBI:65286"/>
        <dbReference type="EC" id="2.8.2.20"/>
    </reaction>
</comment>
<evidence type="ECO:0000313" key="16">
    <source>
        <dbReference type="Proteomes" id="UP000276776"/>
    </source>
</evidence>